<name>A0AAE4AYW5_9ACTN</name>
<gene>
    <name evidence="2" type="ORF">J2S42_003765</name>
</gene>
<comment type="caution">
    <text evidence="2">The sequence shown here is derived from an EMBL/GenBank/DDBJ whole genome shotgun (WGS) entry which is preliminary data.</text>
</comment>
<keyword evidence="1" id="KW-0812">Transmembrane</keyword>
<dbReference type="AlphaFoldDB" id="A0AAE4AYW5"/>
<accession>A0AAE4AYW5</accession>
<dbReference type="EMBL" id="JAUSUZ010000001">
    <property type="protein sequence ID" value="MDQ0367096.1"/>
    <property type="molecule type" value="Genomic_DNA"/>
</dbReference>
<proteinExistence type="predicted"/>
<reference evidence="2 3" key="1">
    <citation type="submission" date="2023-07" db="EMBL/GenBank/DDBJ databases">
        <title>Sequencing the genomes of 1000 actinobacteria strains.</title>
        <authorList>
            <person name="Klenk H.-P."/>
        </authorList>
    </citation>
    <scope>NUCLEOTIDE SEQUENCE [LARGE SCALE GENOMIC DNA]</scope>
    <source>
        <strain evidence="2 3">DSM 44709</strain>
    </source>
</reference>
<keyword evidence="1" id="KW-1133">Transmembrane helix</keyword>
<dbReference type="RefSeq" id="WP_307240921.1">
    <property type="nucleotide sequence ID" value="NZ_JAUSUZ010000001.1"/>
</dbReference>
<feature type="transmembrane region" description="Helical" evidence="1">
    <location>
        <begin position="222"/>
        <end position="242"/>
    </location>
</feature>
<feature type="transmembrane region" description="Helical" evidence="1">
    <location>
        <begin position="411"/>
        <end position="432"/>
    </location>
</feature>
<organism evidence="2 3">
    <name type="scientific">Catenuloplanes indicus</name>
    <dbReference type="NCBI Taxonomy" id="137267"/>
    <lineage>
        <taxon>Bacteria</taxon>
        <taxon>Bacillati</taxon>
        <taxon>Actinomycetota</taxon>
        <taxon>Actinomycetes</taxon>
        <taxon>Micromonosporales</taxon>
        <taxon>Micromonosporaceae</taxon>
        <taxon>Catenuloplanes</taxon>
    </lineage>
</organism>
<feature type="transmembrane region" description="Helical" evidence="1">
    <location>
        <begin position="248"/>
        <end position="266"/>
    </location>
</feature>
<keyword evidence="1" id="KW-0472">Membrane</keyword>
<keyword evidence="3" id="KW-1185">Reference proteome</keyword>
<protein>
    <submittedName>
        <fullName evidence="2">Flp pilus assembly protein TadB</fullName>
    </submittedName>
</protein>
<evidence type="ECO:0000313" key="3">
    <source>
        <dbReference type="Proteomes" id="UP001240236"/>
    </source>
</evidence>
<dbReference type="Proteomes" id="UP001240236">
    <property type="component" value="Unassembled WGS sequence"/>
</dbReference>
<evidence type="ECO:0000256" key="1">
    <source>
        <dbReference type="SAM" id="Phobius"/>
    </source>
</evidence>
<feature type="transmembrane region" description="Helical" evidence="1">
    <location>
        <begin position="385"/>
        <end position="405"/>
    </location>
</feature>
<sequence>MTAFESNTNSADGNATVGAQIGYLQLTVVHEAPTYHLPPGASPEERFTFGLRYLAGGVPSTALAQIEKAMAAGYTNSRVRFYWVLSILSGRTLSQLTDEDEHRLRSALDWPRLRADDEWVEGLRVIERFLTALDTPKDDPQTAIKAFDELPALQRREILRHLELFLKDKVQDAMWKRALEQARADQNRGDRQNRVWMYFQPDPRAPRAATPAPVSTTVRDRALAWAASAVAVTALVLLTVLSGVGWPLLAWFTGVAGAILTARPALEWHYRLIRLRAEERAHEVFIQPQAAPEGGFADDVDRLFRRYIGRYRPPDITKDDWIMQTSGIHRTVRNEIVTSFRDTATRAEEIAWLVRHRVGDVRTRWQNGTLWSYRERLRMPVRERLLVVLGLSVLAGSGVWMLSAALRQEPLRASVTVVIAVIACRVAVTGWLRITAEERRYAADLAESEARLAGDTRAFERWTTKLSRRPSDREMATWLDCDRRILMDRAMQHYNLAPRHVIASAFITGPGRLTQRARVRRGPWRFSQYQVRVFLLTQDGVRQMTANLDFSTGEFQIRNRTNYRYEAVASVHVTEVHRSRPRFRLTLLNGEPIDVEVTGDDLLPPEAQPDSDVAEVVSLDSSGLRNTLHVLEGIAAEGKQWVRLDRQRRGNRVSMLKKTIDSLMH</sequence>
<evidence type="ECO:0000313" key="2">
    <source>
        <dbReference type="EMBL" id="MDQ0367096.1"/>
    </source>
</evidence>